<dbReference type="Proteomes" id="UP000653411">
    <property type="component" value="Unassembled WGS sequence"/>
</dbReference>
<organism evidence="2 3">
    <name type="scientific">Streptomyces fuscichromogenes</name>
    <dbReference type="NCBI Taxonomy" id="1324013"/>
    <lineage>
        <taxon>Bacteria</taxon>
        <taxon>Bacillati</taxon>
        <taxon>Actinomycetota</taxon>
        <taxon>Actinomycetes</taxon>
        <taxon>Kitasatosporales</taxon>
        <taxon>Streptomycetaceae</taxon>
        <taxon>Streptomyces</taxon>
    </lineage>
</organism>
<dbReference type="GO" id="GO:0051920">
    <property type="term" value="F:peroxiredoxin activity"/>
    <property type="evidence" value="ECO:0007669"/>
    <property type="project" value="InterPro"/>
</dbReference>
<dbReference type="SUPFAM" id="SSF69118">
    <property type="entry name" value="AhpD-like"/>
    <property type="match status" value="1"/>
</dbReference>
<dbReference type="InterPro" id="IPR029032">
    <property type="entry name" value="AhpD-like"/>
</dbReference>
<dbReference type="PANTHER" id="PTHR33570">
    <property type="entry name" value="4-CARBOXYMUCONOLACTONE DECARBOXYLASE FAMILY PROTEIN"/>
    <property type="match status" value="1"/>
</dbReference>
<feature type="domain" description="Carboxymuconolactone decarboxylase-like" evidence="1">
    <location>
        <begin position="51"/>
        <end position="133"/>
    </location>
</feature>
<dbReference type="AlphaFoldDB" id="A0A918CVA1"/>
<dbReference type="RefSeq" id="WP_189267287.1">
    <property type="nucleotide sequence ID" value="NZ_BMML01000022.1"/>
</dbReference>
<reference evidence="2" key="1">
    <citation type="journal article" date="2014" name="Int. J. Syst. Evol. Microbiol.">
        <title>Complete genome sequence of Corynebacterium casei LMG S-19264T (=DSM 44701T), isolated from a smear-ripened cheese.</title>
        <authorList>
            <consortium name="US DOE Joint Genome Institute (JGI-PGF)"/>
            <person name="Walter F."/>
            <person name="Albersmeier A."/>
            <person name="Kalinowski J."/>
            <person name="Ruckert C."/>
        </authorList>
    </citation>
    <scope>NUCLEOTIDE SEQUENCE</scope>
    <source>
        <strain evidence="2">CGMCC 4.7110</strain>
    </source>
</reference>
<dbReference type="InterPro" id="IPR052512">
    <property type="entry name" value="4CMD/NDH-1_regulator"/>
</dbReference>
<evidence type="ECO:0000313" key="2">
    <source>
        <dbReference type="EMBL" id="GGN33883.1"/>
    </source>
</evidence>
<sequence length="142" mass="15524">MTVEPLITDISSHDTTHRDTYEAGLAIRKAVLGAEHVERSLAGVSDFARPMQELVTEYCWGAVWSRPGLERRTRSLVNLAMLTALGRNHELGVHVRGALTNGVTTEEIQEVLLQTAVYVGVPAALESFRVAEQVIGEVKGDD</sequence>
<protein>
    <submittedName>
        <fullName evidence="2">4-carboxymuconolactone decarboxylase</fullName>
    </submittedName>
</protein>
<dbReference type="InterPro" id="IPR003779">
    <property type="entry name" value="CMD-like"/>
</dbReference>
<evidence type="ECO:0000259" key="1">
    <source>
        <dbReference type="Pfam" id="PF02627"/>
    </source>
</evidence>
<dbReference type="PANTHER" id="PTHR33570:SF2">
    <property type="entry name" value="CARBOXYMUCONOLACTONE DECARBOXYLASE-LIKE DOMAIN-CONTAINING PROTEIN"/>
    <property type="match status" value="1"/>
</dbReference>
<accession>A0A918CVA1</accession>
<reference evidence="2" key="2">
    <citation type="submission" date="2020-09" db="EMBL/GenBank/DDBJ databases">
        <authorList>
            <person name="Sun Q."/>
            <person name="Zhou Y."/>
        </authorList>
    </citation>
    <scope>NUCLEOTIDE SEQUENCE</scope>
    <source>
        <strain evidence="2">CGMCC 4.7110</strain>
    </source>
</reference>
<proteinExistence type="predicted"/>
<name>A0A918CVA1_9ACTN</name>
<keyword evidence="3" id="KW-1185">Reference proteome</keyword>
<evidence type="ECO:0000313" key="3">
    <source>
        <dbReference type="Proteomes" id="UP000653411"/>
    </source>
</evidence>
<gene>
    <name evidence="2" type="primary">pcaC</name>
    <name evidence="2" type="ORF">GCM10011578_074090</name>
</gene>
<dbReference type="Gene3D" id="1.20.1290.10">
    <property type="entry name" value="AhpD-like"/>
    <property type="match status" value="1"/>
</dbReference>
<dbReference type="InterPro" id="IPR012788">
    <property type="entry name" value="Decarb_PcaC"/>
</dbReference>
<dbReference type="NCBIfam" id="TIGR02425">
    <property type="entry name" value="decarb_PcaC"/>
    <property type="match status" value="1"/>
</dbReference>
<dbReference type="Pfam" id="PF02627">
    <property type="entry name" value="CMD"/>
    <property type="match status" value="1"/>
</dbReference>
<dbReference type="EMBL" id="BMML01000022">
    <property type="protein sequence ID" value="GGN33883.1"/>
    <property type="molecule type" value="Genomic_DNA"/>
</dbReference>
<comment type="caution">
    <text evidence="2">The sequence shown here is derived from an EMBL/GenBank/DDBJ whole genome shotgun (WGS) entry which is preliminary data.</text>
</comment>